<dbReference type="SUPFAM" id="SSF75500">
    <property type="entry name" value="Putative transcriptional regulator TM1602, C-terminal domain"/>
    <property type="match status" value="1"/>
</dbReference>
<dbReference type="Proteomes" id="UP000198833">
    <property type="component" value="Unassembled WGS sequence"/>
</dbReference>
<protein>
    <recommendedName>
        <fullName evidence="6">Transcriptional regulator</fullName>
    </recommendedName>
</protein>
<feature type="binding site" evidence="1">
    <location>
        <position position="88"/>
    </location>
    <ligand>
        <name>Ni(2+)</name>
        <dbReference type="ChEBI" id="CHEBI:49786"/>
    </ligand>
</feature>
<keyword evidence="5" id="KW-1185">Reference proteome</keyword>
<evidence type="ECO:0000313" key="4">
    <source>
        <dbReference type="EMBL" id="SEQ35617.1"/>
    </source>
</evidence>
<feature type="domain" description="3H" evidence="2">
    <location>
        <begin position="76"/>
        <end position="172"/>
    </location>
</feature>
<dbReference type="PANTHER" id="PTHR40068:SF1">
    <property type="entry name" value="TRANSCRIPTION REPRESSOR NIAR-RELATED"/>
    <property type="match status" value="1"/>
</dbReference>
<dbReference type="PANTHER" id="PTHR40068">
    <property type="entry name" value="TRANSCRIPTION REPRESSOR NIAR-RELATED"/>
    <property type="match status" value="1"/>
</dbReference>
<evidence type="ECO:0000259" key="3">
    <source>
        <dbReference type="Pfam" id="PF08279"/>
    </source>
</evidence>
<dbReference type="STRING" id="89093.SAMN04488558_1098"/>
<evidence type="ECO:0008006" key="6">
    <source>
        <dbReference type="Google" id="ProtNLM"/>
    </source>
</evidence>
<sequence>MKAKERRQQILTDLRLSQSPITANQFADKYQVSRQVIVGDIALLRAGYADILATNQGYVLAELAGPKSSTAYQGKIVCQHGPEQTEEELRIIIQDGGQIEDVQVDHPVYGILKASLKISSLADIEYFIQQMSDYQGEMLSSLTDGIHIHSLTTPTVEEFKQIKADLKAAGILYTR</sequence>
<dbReference type="InterPro" id="IPR026043">
    <property type="entry name" value="NadR"/>
</dbReference>
<feature type="domain" description="Helix-turn-helix type 11" evidence="3">
    <location>
        <begin position="6"/>
        <end position="58"/>
    </location>
</feature>
<dbReference type="InterPro" id="IPR013196">
    <property type="entry name" value="HTH_11"/>
</dbReference>
<dbReference type="InterPro" id="IPR035922">
    <property type="entry name" value="3H_dom_sf"/>
</dbReference>
<organism evidence="4 5">
    <name type="scientific">Ignavigranum ruoffiae</name>
    <dbReference type="NCBI Taxonomy" id="89093"/>
    <lineage>
        <taxon>Bacteria</taxon>
        <taxon>Bacillati</taxon>
        <taxon>Bacillota</taxon>
        <taxon>Bacilli</taxon>
        <taxon>Lactobacillales</taxon>
        <taxon>Aerococcaceae</taxon>
        <taxon>Ignavigranum</taxon>
    </lineage>
</organism>
<evidence type="ECO:0000256" key="1">
    <source>
        <dbReference type="PIRSR" id="PIRSR037847-1"/>
    </source>
</evidence>
<feature type="binding site" evidence="1">
    <location>
        <position position="80"/>
    </location>
    <ligand>
        <name>Ni(2+)</name>
        <dbReference type="ChEBI" id="CHEBI:49786"/>
    </ligand>
</feature>
<dbReference type="Gene3D" id="1.10.10.10">
    <property type="entry name" value="Winged helix-like DNA-binding domain superfamily/Winged helix DNA-binding domain"/>
    <property type="match status" value="1"/>
</dbReference>
<proteinExistence type="predicted"/>
<dbReference type="GO" id="GO:0046872">
    <property type="term" value="F:metal ion binding"/>
    <property type="evidence" value="ECO:0007669"/>
    <property type="project" value="UniProtKB-KW"/>
</dbReference>
<feature type="binding site" evidence="1">
    <location>
        <position position="149"/>
    </location>
    <ligand>
        <name>Ni(2+)</name>
        <dbReference type="ChEBI" id="CHEBI:49786"/>
    </ligand>
</feature>
<dbReference type="Gene3D" id="3.30.1340.20">
    <property type="entry name" value="3H domain"/>
    <property type="match status" value="1"/>
</dbReference>
<accession>A0A1H9FCI2</accession>
<dbReference type="PIRSF" id="PIRSF037847">
    <property type="entry name" value="NiaR"/>
    <property type="match status" value="1"/>
</dbReference>
<keyword evidence="1" id="KW-0479">Metal-binding</keyword>
<dbReference type="InterPro" id="IPR036390">
    <property type="entry name" value="WH_DNA-bd_sf"/>
</dbReference>
<evidence type="ECO:0000259" key="2">
    <source>
        <dbReference type="Pfam" id="PF02829"/>
    </source>
</evidence>
<dbReference type="EMBL" id="FOEN01000009">
    <property type="protein sequence ID" value="SEQ35617.1"/>
    <property type="molecule type" value="Genomic_DNA"/>
</dbReference>
<dbReference type="RefSeq" id="WP_092572325.1">
    <property type="nucleotide sequence ID" value="NZ_FOEN01000009.1"/>
</dbReference>
<dbReference type="InterPro" id="IPR036388">
    <property type="entry name" value="WH-like_DNA-bd_sf"/>
</dbReference>
<feature type="binding site" evidence="1">
    <location>
        <position position="147"/>
    </location>
    <ligand>
        <name>Ni(2+)</name>
        <dbReference type="ChEBI" id="CHEBI:49786"/>
    </ligand>
</feature>
<dbReference type="OrthoDB" id="9792661at2"/>
<dbReference type="SUPFAM" id="SSF46785">
    <property type="entry name" value="Winged helix' DNA-binding domain"/>
    <property type="match status" value="1"/>
</dbReference>
<dbReference type="AlphaFoldDB" id="A0A1H9FCI2"/>
<dbReference type="Pfam" id="PF02829">
    <property type="entry name" value="3H"/>
    <property type="match status" value="1"/>
</dbReference>
<evidence type="ECO:0000313" key="5">
    <source>
        <dbReference type="Proteomes" id="UP000198833"/>
    </source>
</evidence>
<keyword evidence="1" id="KW-0533">Nickel</keyword>
<gene>
    <name evidence="4" type="ORF">SAMN04488558_1098</name>
</gene>
<dbReference type="Pfam" id="PF08279">
    <property type="entry name" value="HTH_11"/>
    <property type="match status" value="1"/>
</dbReference>
<dbReference type="InterPro" id="IPR004173">
    <property type="entry name" value="3H_domain"/>
</dbReference>
<reference evidence="4 5" key="1">
    <citation type="submission" date="2016-10" db="EMBL/GenBank/DDBJ databases">
        <authorList>
            <person name="de Groot N.N."/>
        </authorList>
    </citation>
    <scope>NUCLEOTIDE SEQUENCE [LARGE SCALE GENOMIC DNA]</scope>
    <source>
        <strain evidence="4 5">DSM 15695</strain>
    </source>
</reference>
<name>A0A1H9FCI2_9LACT</name>